<keyword evidence="7" id="KW-1185">Reference proteome</keyword>
<keyword evidence="3 5" id="KW-1133">Transmembrane helix</keyword>
<dbReference type="HAMAP" id="MF_01874">
    <property type="entry name" value="UPF0756"/>
    <property type="match status" value="1"/>
</dbReference>
<keyword evidence="1 5" id="KW-1003">Cell membrane</keyword>
<dbReference type="EMBL" id="JACXAH010000020">
    <property type="protein sequence ID" value="MBD1373229.1"/>
    <property type="molecule type" value="Genomic_DNA"/>
</dbReference>
<feature type="transmembrane region" description="Helical" evidence="5">
    <location>
        <begin position="133"/>
        <end position="150"/>
    </location>
</feature>
<evidence type="ECO:0000256" key="5">
    <source>
        <dbReference type="HAMAP-Rule" id="MF_01874"/>
    </source>
</evidence>
<evidence type="ECO:0000256" key="4">
    <source>
        <dbReference type="ARBA" id="ARBA00023136"/>
    </source>
</evidence>
<keyword evidence="2 5" id="KW-0812">Transmembrane</keyword>
<dbReference type="PANTHER" id="PTHR38452:SF1">
    <property type="entry name" value="UPF0756 MEMBRANE PROTEIN YEAL"/>
    <property type="match status" value="1"/>
</dbReference>
<accession>A0A926RV64</accession>
<evidence type="ECO:0000313" key="7">
    <source>
        <dbReference type="Proteomes" id="UP000661691"/>
    </source>
</evidence>
<feature type="transmembrane region" description="Helical" evidence="5">
    <location>
        <begin position="110"/>
        <end position="127"/>
    </location>
</feature>
<proteinExistence type="inferred from homology"/>
<reference evidence="6" key="1">
    <citation type="submission" date="2020-09" db="EMBL/GenBank/DDBJ databases">
        <title>A novel bacterium of genus Hazenella, isolated from South China Sea.</title>
        <authorList>
            <person name="Huang H."/>
            <person name="Mo K."/>
            <person name="Hu Y."/>
        </authorList>
    </citation>
    <scope>NUCLEOTIDE SEQUENCE</scope>
    <source>
        <strain evidence="6">IB182357</strain>
    </source>
</reference>
<feature type="transmembrane region" description="Helical" evidence="5">
    <location>
        <begin position="6"/>
        <end position="32"/>
    </location>
</feature>
<feature type="transmembrane region" description="Helical" evidence="5">
    <location>
        <begin position="77"/>
        <end position="98"/>
    </location>
</feature>
<comment type="caution">
    <text evidence="6">The sequence shown here is derived from an EMBL/GenBank/DDBJ whole genome shotgun (WGS) entry which is preliminary data.</text>
</comment>
<dbReference type="InterPro" id="IPR007382">
    <property type="entry name" value="UPF0756_TM"/>
</dbReference>
<gene>
    <name evidence="6" type="ORF">IC620_12810</name>
</gene>
<evidence type="ECO:0000313" key="6">
    <source>
        <dbReference type="EMBL" id="MBD1373229.1"/>
    </source>
</evidence>
<organism evidence="6 7">
    <name type="scientific">Polycladospora coralii</name>
    <dbReference type="NCBI Taxonomy" id="2771432"/>
    <lineage>
        <taxon>Bacteria</taxon>
        <taxon>Bacillati</taxon>
        <taxon>Bacillota</taxon>
        <taxon>Bacilli</taxon>
        <taxon>Bacillales</taxon>
        <taxon>Thermoactinomycetaceae</taxon>
        <taxon>Polycladospora</taxon>
    </lineage>
</organism>
<dbReference type="PANTHER" id="PTHR38452">
    <property type="entry name" value="UPF0756 MEMBRANE PROTEIN YEAL"/>
    <property type="match status" value="1"/>
</dbReference>
<sequence length="151" mass="16327">MKPEFILVCMIGIGIVGRSHLIATAASFLLILRLIDLERIYPLIERRGLEFGLLFLTIAILVPFASGQITSKEIFDVLSSPIGLIALVGGILATYTNGSGLDLIKLEPQIIIGIVFGSMIGILFFRGIPVGPLMAAGITALLYKLFHFITQ</sequence>
<comment type="similarity">
    <text evidence="5">Belongs to the UPF0756 family.</text>
</comment>
<keyword evidence="4 5" id="KW-0472">Membrane</keyword>
<dbReference type="AlphaFoldDB" id="A0A926RV64"/>
<name>A0A926RV64_9BACL</name>
<feature type="transmembrane region" description="Helical" evidence="5">
    <location>
        <begin position="53"/>
        <end position="71"/>
    </location>
</feature>
<dbReference type="RefSeq" id="WP_191139846.1">
    <property type="nucleotide sequence ID" value="NZ_JACXAG020000004.1"/>
</dbReference>
<evidence type="ECO:0000256" key="2">
    <source>
        <dbReference type="ARBA" id="ARBA00022692"/>
    </source>
</evidence>
<dbReference type="Pfam" id="PF04284">
    <property type="entry name" value="DUF441"/>
    <property type="match status" value="1"/>
</dbReference>
<evidence type="ECO:0000256" key="3">
    <source>
        <dbReference type="ARBA" id="ARBA00022989"/>
    </source>
</evidence>
<dbReference type="GO" id="GO:0005886">
    <property type="term" value="C:plasma membrane"/>
    <property type="evidence" value="ECO:0007669"/>
    <property type="project" value="UniProtKB-SubCell"/>
</dbReference>
<comment type="subcellular location">
    <subcellularLocation>
        <location evidence="5">Cell membrane</location>
        <topology evidence="5">Multi-pass membrane protein</topology>
    </subcellularLocation>
</comment>
<dbReference type="Proteomes" id="UP000661691">
    <property type="component" value="Unassembled WGS sequence"/>
</dbReference>
<protein>
    <recommendedName>
        <fullName evidence="5">UPF0756 membrane protein IC620_12810</fullName>
    </recommendedName>
</protein>
<evidence type="ECO:0000256" key="1">
    <source>
        <dbReference type="ARBA" id="ARBA00022475"/>
    </source>
</evidence>